<dbReference type="InterPro" id="IPR013655">
    <property type="entry name" value="PAS_fold_3"/>
</dbReference>
<dbReference type="STRING" id="550983.A4R26_05090"/>
<dbReference type="InterPro" id="IPR003661">
    <property type="entry name" value="HisK_dim/P_dom"/>
</dbReference>
<dbReference type="SMART" id="SM00388">
    <property type="entry name" value="HisKA"/>
    <property type="match status" value="1"/>
</dbReference>
<dbReference type="Pfam" id="PF08448">
    <property type="entry name" value="PAS_4"/>
    <property type="match status" value="1"/>
</dbReference>
<feature type="domain" description="PAS" evidence="8">
    <location>
        <begin position="546"/>
        <end position="616"/>
    </location>
</feature>
<dbReference type="InterPro" id="IPR052162">
    <property type="entry name" value="Sensor_kinase/Photoreceptor"/>
</dbReference>
<dbReference type="Gene3D" id="3.30.565.10">
    <property type="entry name" value="Histidine kinase-like ATPase, C-terminal domain"/>
    <property type="match status" value="1"/>
</dbReference>
<feature type="coiled-coil region" evidence="6">
    <location>
        <begin position="680"/>
        <end position="721"/>
    </location>
</feature>
<comment type="caution">
    <text evidence="10">The sequence shown here is derived from an EMBL/GenBank/DDBJ whole genome shotgun (WGS) entry which is preliminary data.</text>
</comment>
<evidence type="ECO:0000256" key="5">
    <source>
        <dbReference type="ARBA" id="ARBA00022777"/>
    </source>
</evidence>
<sequence>MEVNALDKPEFISGGGEAGQLMRSTNWSASPAGVPATWPQLLHTTISIILHSHVPMFVAWGPAGALMYNDACRPLIAAFPGEAMGQPVQTVFAEQWNILSPAFEQALQGRPSTIPDITIVTSRHGNSETAAYTFSCIPLVTETGETGGVLVTASENNTRLSARHKKIYEVLLQLPIGILVLRKQDYVVELANEAYLKMTGRAVNDLAGHSIFERSPEPEALHFKKLIDQVMETGQSHIENGMAFQVMQNGRLVESYFNILFFPVQEATGTTGVMLVAREVTDFEVERKRMENSEHYFRRLADTVPVMLWITRPDGHCTYVNQKWYDYTGQPQEETLGRRWLSVVHPDDVDQMTTAFQEANARQAPFNLEYRIKGSDGVYRWILDSGSPVFDKQGAFEGFIGSVINIDKRKQAENAVRLREAQFRQLADSMPQIVWTAAADGYVDYYNKQWYLLIGEENQYGDESFMAHVHPDDYERCLSSWHEVVKSGEPYEGEFRFKVKAPIDAYSWFLVRARPITNEHGHIIKWYGTCTDIDDVKRIEHTLRESEERFRVVVNSAPVMVWMSDAQKRFTFFNKRWLEFTGRTMEQELWDGWKEGIFEDDLNNGLEIYNQAYENRSDFEVEFRLQRHDGHYRWIVCQGIPRFSYDGTFLGYIGSSIDIHERKTIRIELENRVAERTHELYQKNQALEETTRELKEINQQLQQRHEQLRQSEERYLRMTNEVEDYAIILLSRDGYIENWNKGAEKIKGYTADEIIGRHFRIFYNHADQQHGLAERLIEEAVRHGKSTFEGWRVRKDGSTFWAYTVITALHNDRNDIIGFSKVTRDLTQRKLAEDRLKMYAEQLEQKNRELERSNSELSSFSYVASHDLQEPLRKIQAFGNLIQQRDVANLSDTSKDYFERMVKAAVRMQNLIDSLLEFSRTTTARKNFENTDLNVLLDEVRKELGLRIEEKKAVIETAHLPTLTIIPFQFRQLLSNLISNSLKYSREGVTPVIEIKADYIKAKDLNAKGALPGKDYFQFSVADNGIGFEQEYAEKIFELFQRLHGRNEYTGSGIGLAICKKIVENHHGFMRAESLPGQGATFYFYIPVKQLFSCSVVQLFSCSVVQLFSCSVVQLFSCSVVQTRY</sequence>
<dbReference type="InterPro" id="IPR000014">
    <property type="entry name" value="PAS"/>
</dbReference>
<keyword evidence="6" id="KW-0175">Coiled coil</keyword>
<feature type="coiled-coil region" evidence="6">
    <location>
        <begin position="829"/>
        <end position="860"/>
    </location>
</feature>
<evidence type="ECO:0000259" key="7">
    <source>
        <dbReference type="PROSITE" id="PS50109"/>
    </source>
</evidence>
<dbReference type="AlphaFoldDB" id="A0A1V9FDU1"/>
<evidence type="ECO:0000256" key="6">
    <source>
        <dbReference type="SAM" id="Coils"/>
    </source>
</evidence>
<evidence type="ECO:0000256" key="1">
    <source>
        <dbReference type="ARBA" id="ARBA00000085"/>
    </source>
</evidence>
<gene>
    <name evidence="10" type="ORF">A4R26_05090</name>
</gene>
<dbReference type="InterPro" id="IPR004358">
    <property type="entry name" value="Sig_transdc_His_kin-like_C"/>
</dbReference>
<dbReference type="CDD" id="cd00130">
    <property type="entry name" value="PAS"/>
    <property type="match status" value="5"/>
</dbReference>
<dbReference type="PANTHER" id="PTHR43304">
    <property type="entry name" value="PHYTOCHROME-LIKE PROTEIN CPH1"/>
    <property type="match status" value="1"/>
</dbReference>
<dbReference type="SUPFAM" id="SSF47384">
    <property type="entry name" value="Homodimeric domain of signal transducing histidine kinase"/>
    <property type="match status" value="1"/>
</dbReference>
<keyword evidence="3" id="KW-0597">Phosphoprotein</keyword>
<dbReference type="NCBIfam" id="TIGR00229">
    <property type="entry name" value="sensory_box"/>
    <property type="match status" value="4"/>
</dbReference>
<protein>
    <recommendedName>
        <fullName evidence="2">histidine kinase</fullName>
        <ecNumber evidence="2">2.7.13.3</ecNumber>
    </recommendedName>
</protein>
<evidence type="ECO:0000256" key="4">
    <source>
        <dbReference type="ARBA" id="ARBA00022679"/>
    </source>
</evidence>
<dbReference type="SMART" id="SM00086">
    <property type="entry name" value="PAC"/>
    <property type="match status" value="4"/>
</dbReference>
<evidence type="ECO:0000259" key="8">
    <source>
        <dbReference type="PROSITE" id="PS50112"/>
    </source>
</evidence>
<dbReference type="InterPro" id="IPR036097">
    <property type="entry name" value="HisK_dim/P_sf"/>
</dbReference>
<feature type="domain" description="PAS" evidence="8">
    <location>
        <begin position="419"/>
        <end position="488"/>
    </location>
</feature>
<feature type="domain" description="Histidine kinase" evidence="7">
    <location>
        <begin position="863"/>
        <end position="1090"/>
    </location>
</feature>
<feature type="domain" description="PAS" evidence="8">
    <location>
        <begin position="293"/>
        <end position="363"/>
    </location>
</feature>
<keyword evidence="11" id="KW-1185">Reference proteome</keyword>
<proteinExistence type="predicted"/>
<keyword evidence="5" id="KW-0418">Kinase</keyword>
<dbReference type="SMART" id="SM00091">
    <property type="entry name" value="PAS"/>
    <property type="match status" value="6"/>
</dbReference>
<dbReference type="RefSeq" id="WP_081168743.1">
    <property type="nucleotide sequence ID" value="NZ_LWBP01000199.1"/>
</dbReference>
<evidence type="ECO:0000259" key="9">
    <source>
        <dbReference type="PROSITE" id="PS50113"/>
    </source>
</evidence>
<dbReference type="Gene3D" id="3.30.450.20">
    <property type="entry name" value="PAS domain"/>
    <property type="match status" value="6"/>
</dbReference>
<evidence type="ECO:0000256" key="3">
    <source>
        <dbReference type="ARBA" id="ARBA00022553"/>
    </source>
</evidence>
<dbReference type="Proteomes" id="UP000192276">
    <property type="component" value="Unassembled WGS sequence"/>
</dbReference>
<dbReference type="Pfam" id="PF13426">
    <property type="entry name" value="PAS_9"/>
    <property type="match status" value="1"/>
</dbReference>
<keyword evidence="4" id="KW-0808">Transferase</keyword>
<evidence type="ECO:0000256" key="2">
    <source>
        <dbReference type="ARBA" id="ARBA00012438"/>
    </source>
</evidence>
<dbReference type="PROSITE" id="PS50113">
    <property type="entry name" value="PAC"/>
    <property type="match status" value="4"/>
</dbReference>
<dbReference type="FunFam" id="3.30.450.20:FF:000099">
    <property type="entry name" value="Sensory box sensor histidine kinase"/>
    <property type="match status" value="3"/>
</dbReference>
<name>A0A1V9FDU1_9BACT</name>
<feature type="domain" description="PAC" evidence="9">
    <location>
        <begin position="366"/>
        <end position="418"/>
    </location>
</feature>
<dbReference type="InterPro" id="IPR036890">
    <property type="entry name" value="HATPase_C_sf"/>
</dbReference>
<dbReference type="PRINTS" id="PR00344">
    <property type="entry name" value="BCTRLSENSOR"/>
</dbReference>
<dbReference type="InterPro" id="IPR000700">
    <property type="entry name" value="PAS-assoc_C"/>
</dbReference>
<dbReference type="InterPro" id="IPR035965">
    <property type="entry name" value="PAS-like_dom_sf"/>
</dbReference>
<reference evidence="11" key="1">
    <citation type="submission" date="2016-04" db="EMBL/GenBank/DDBJ databases">
        <authorList>
            <person name="Chen L."/>
            <person name="Zhuang W."/>
            <person name="Wang G."/>
        </authorList>
    </citation>
    <scope>NUCLEOTIDE SEQUENCE [LARGE SCALE GENOMIC DNA]</scope>
    <source>
        <strain evidence="11">208</strain>
    </source>
</reference>
<dbReference type="PROSITE" id="PS50109">
    <property type="entry name" value="HIS_KIN"/>
    <property type="match status" value="1"/>
</dbReference>
<organism evidence="10 11">
    <name type="scientific">Niastella populi</name>
    <dbReference type="NCBI Taxonomy" id="550983"/>
    <lineage>
        <taxon>Bacteria</taxon>
        <taxon>Pseudomonadati</taxon>
        <taxon>Bacteroidota</taxon>
        <taxon>Chitinophagia</taxon>
        <taxon>Chitinophagales</taxon>
        <taxon>Chitinophagaceae</taxon>
        <taxon>Niastella</taxon>
    </lineage>
</organism>
<dbReference type="SUPFAM" id="SSF55785">
    <property type="entry name" value="PYP-like sensor domain (PAS domain)"/>
    <property type="match status" value="5"/>
</dbReference>
<evidence type="ECO:0000313" key="11">
    <source>
        <dbReference type="Proteomes" id="UP000192276"/>
    </source>
</evidence>
<dbReference type="EC" id="2.7.13.3" evidence="2"/>
<accession>A0A1V9FDU1</accession>
<dbReference type="PANTHER" id="PTHR43304:SF1">
    <property type="entry name" value="PAC DOMAIN-CONTAINING PROTEIN"/>
    <property type="match status" value="1"/>
</dbReference>
<dbReference type="EMBL" id="LWBP01000199">
    <property type="protein sequence ID" value="OQP56539.1"/>
    <property type="molecule type" value="Genomic_DNA"/>
</dbReference>
<dbReference type="PROSITE" id="PS50112">
    <property type="entry name" value="PAS"/>
    <property type="match status" value="4"/>
</dbReference>
<dbReference type="CDD" id="cd00082">
    <property type="entry name" value="HisKA"/>
    <property type="match status" value="1"/>
</dbReference>
<feature type="domain" description="PAC" evidence="9">
    <location>
        <begin position="491"/>
        <end position="545"/>
    </location>
</feature>
<dbReference type="GO" id="GO:0000155">
    <property type="term" value="F:phosphorelay sensor kinase activity"/>
    <property type="evidence" value="ECO:0007669"/>
    <property type="project" value="InterPro"/>
</dbReference>
<dbReference type="InterPro" id="IPR001610">
    <property type="entry name" value="PAC"/>
</dbReference>
<feature type="domain" description="PAC" evidence="9">
    <location>
        <begin position="786"/>
        <end position="838"/>
    </location>
</feature>
<dbReference type="Pfam" id="PF00512">
    <property type="entry name" value="HisKA"/>
    <property type="match status" value="1"/>
</dbReference>
<feature type="domain" description="PAC" evidence="9">
    <location>
        <begin position="619"/>
        <end position="671"/>
    </location>
</feature>
<evidence type="ECO:0000313" key="10">
    <source>
        <dbReference type="EMBL" id="OQP56539.1"/>
    </source>
</evidence>
<dbReference type="Pfam" id="PF02518">
    <property type="entry name" value="HATPase_c"/>
    <property type="match status" value="1"/>
</dbReference>
<dbReference type="Pfam" id="PF08447">
    <property type="entry name" value="PAS_3"/>
    <property type="match status" value="3"/>
</dbReference>
<dbReference type="InterPro" id="IPR013656">
    <property type="entry name" value="PAS_4"/>
</dbReference>
<feature type="domain" description="PAS" evidence="8">
    <location>
        <begin position="712"/>
        <end position="784"/>
    </location>
</feature>
<dbReference type="SUPFAM" id="SSF55874">
    <property type="entry name" value="ATPase domain of HSP90 chaperone/DNA topoisomerase II/histidine kinase"/>
    <property type="match status" value="1"/>
</dbReference>
<comment type="catalytic activity">
    <reaction evidence="1">
        <text>ATP + protein L-histidine = ADP + protein N-phospho-L-histidine.</text>
        <dbReference type="EC" id="2.7.13.3"/>
    </reaction>
</comment>
<dbReference type="SMART" id="SM00387">
    <property type="entry name" value="HATPase_c"/>
    <property type="match status" value="1"/>
</dbReference>
<dbReference type="InterPro" id="IPR003594">
    <property type="entry name" value="HATPase_dom"/>
</dbReference>
<dbReference type="OrthoDB" id="607558at2"/>
<dbReference type="Gene3D" id="1.10.287.130">
    <property type="match status" value="1"/>
</dbReference>
<dbReference type="InterPro" id="IPR005467">
    <property type="entry name" value="His_kinase_dom"/>
</dbReference>